<feature type="domain" description="PilZ" evidence="1">
    <location>
        <begin position="9"/>
        <end position="90"/>
    </location>
</feature>
<dbReference type="InterPro" id="IPR009875">
    <property type="entry name" value="PilZ_domain"/>
</dbReference>
<dbReference type="Pfam" id="PF07238">
    <property type="entry name" value="PilZ"/>
    <property type="match status" value="1"/>
</dbReference>
<sequence>MSGDDQSSRRRHARLETRMFAKISNGMKIDGAMVQDLSMSGIGLEMHSTADQEPGNQVEIHCGELGCINGAVRWVRPDRVGIEFAASSNNAAKIAAFFKHFKG</sequence>
<dbReference type="EMBL" id="SJST01000011">
    <property type="protein sequence ID" value="TCD10957.1"/>
    <property type="molecule type" value="Genomic_DNA"/>
</dbReference>
<proteinExistence type="predicted"/>
<organism evidence="2 3">
    <name type="scientific">Oricola cellulosilytica</name>
    <dbReference type="NCBI Taxonomy" id="1429082"/>
    <lineage>
        <taxon>Bacteria</taxon>
        <taxon>Pseudomonadati</taxon>
        <taxon>Pseudomonadota</taxon>
        <taxon>Alphaproteobacteria</taxon>
        <taxon>Hyphomicrobiales</taxon>
        <taxon>Ahrensiaceae</taxon>
        <taxon>Oricola</taxon>
    </lineage>
</organism>
<dbReference type="GO" id="GO:0035438">
    <property type="term" value="F:cyclic-di-GMP binding"/>
    <property type="evidence" value="ECO:0007669"/>
    <property type="project" value="InterPro"/>
</dbReference>
<dbReference type="AlphaFoldDB" id="A0A4R0P2A3"/>
<dbReference type="SUPFAM" id="SSF141371">
    <property type="entry name" value="PilZ domain-like"/>
    <property type="match status" value="1"/>
</dbReference>
<evidence type="ECO:0000259" key="1">
    <source>
        <dbReference type="Pfam" id="PF07238"/>
    </source>
</evidence>
<name>A0A4R0P2A3_9HYPH</name>
<dbReference type="Proteomes" id="UP000291301">
    <property type="component" value="Unassembled WGS sequence"/>
</dbReference>
<dbReference type="OrthoDB" id="8479088at2"/>
<dbReference type="Gene3D" id="2.40.10.220">
    <property type="entry name" value="predicted glycosyltransferase like domains"/>
    <property type="match status" value="1"/>
</dbReference>
<keyword evidence="3" id="KW-1185">Reference proteome</keyword>
<comment type="caution">
    <text evidence="2">The sequence shown here is derived from an EMBL/GenBank/DDBJ whole genome shotgun (WGS) entry which is preliminary data.</text>
</comment>
<reference evidence="2 3" key="1">
    <citation type="journal article" date="2015" name="Antonie Van Leeuwenhoek">
        <title>Oricola cellulosilytica gen. nov., sp. nov., a cellulose-degrading bacterium of the family Phyllobacteriaceae isolated from surface seashore water, and emended descriptions of Mesorhizobium loti and Phyllobacterium myrsinacearum.</title>
        <authorList>
            <person name="Hameed A."/>
            <person name="Shahina M."/>
            <person name="Lai W.A."/>
            <person name="Lin S.Y."/>
            <person name="Young L.S."/>
            <person name="Liu Y.C."/>
            <person name="Hsu Y.H."/>
            <person name="Young C.C."/>
        </authorList>
    </citation>
    <scope>NUCLEOTIDE SEQUENCE [LARGE SCALE GENOMIC DNA]</scope>
    <source>
        <strain evidence="2 3">KCTC 52183</strain>
    </source>
</reference>
<evidence type="ECO:0000313" key="2">
    <source>
        <dbReference type="EMBL" id="TCD10957.1"/>
    </source>
</evidence>
<gene>
    <name evidence="2" type="ORF">E0D97_17550</name>
</gene>
<accession>A0A4R0P2A3</accession>
<evidence type="ECO:0000313" key="3">
    <source>
        <dbReference type="Proteomes" id="UP000291301"/>
    </source>
</evidence>
<protein>
    <submittedName>
        <fullName evidence="2">PilZ domain-containing protein</fullName>
    </submittedName>
</protein>
<dbReference type="RefSeq" id="WP_131571713.1">
    <property type="nucleotide sequence ID" value="NZ_JAINFK010000010.1"/>
</dbReference>